<proteinExistence type="predicted"/>
<accession>A0AC61QY70</accession>
<organism evidence="1 2">
    <name type="scientific">Hominisplanchenecus murintestinalis</name>
    <dbReference type="NCBI Taxonomy" id="2941517"/>
    <lineage>
        <taxon>Bacteria</taxon>
        <taxon>Bacillati</taxon>
        <taxon>Bacillota</taxon>
        <taxon>Clostridia</taxon>
        <taxon>Lachnospirales</taxon>
        <taxon>Lachnospiraceae</taxon>
        <taxon>Hominisplanchenecus</taxon>
    </lineage>
</organism>
<dbReference type="EMBL" id="SRZB01000022">
    <property type="protein sequence ID" value="TGX98080.1"/>
    <property type="molecule type" value="Genomic_DNA"/>
</dbReference>
<reference evidence="1" key="1">
    <citation type="submission" date="2019-04" db="EMBL/GenBank/DDBJ databases">
        <title>Microbes associate with the intestines of laboratory mice.</title>
        <authorList>
            <person name="Navarre W."/>
            <person name="Wong E."/>
            <person name="Huang K."/>
            <person name="Tropini C."/>
            <person name="Ng K."/>
            <person name="Yu B."/>
        </authorList>
    </citation>
    <scope>NUCLEOTIDE SEQUENCE</scope>
    <source>
        <strain evidence="1">NM72_1-8</strain>
    </source>
</reference>
<dbReference type="Proteomes" id="UP000307720">
    <property type="component" value="Unassembled WGS sequence"/>
</dbReference>
<protein>
    <submittedName>
        <fullName evidence="1">GHKL domain-containing protein</fullName>
    </submittedName>
</protein>
<gene>
    <name evidence="1" type="ORF">E5357_10365</name>
</gene>
<keyword evidence="2" id="KW-1185">Reference proteome</keyword>
<sequence>MLLARTSFFWQKHPVIFCLTTEVRYENMLYIVSTNSFDGKVRKGKGGYCSTKHGGTSIGLASISAVSEKYGGSVKASNSDTEFFVDVALKI</sequence>
<name>A0AC61QY70_9FIRM</name>
<comment type="caution">
    <text evidence="1">The sequence shown here is derived from an EMBL/GenBank/DDBJ whole genome shotgun (WGS) entry which is preliminary data.</text>
</comment>
<evidence type="ECO:0000313" key="2">
    <source>
        <dbReference type="Proteomes" id="UP000307720"/>
    </source>
</evidence>
<evidence type="ECO:0000313" key="1">
    <source>
        <dbReference type="EMBL" id="TGX98080.1"/>
    </source>
</evidence>